<name>A0A8X6NZY0_NEPPI</name>
<accession>A0A8X6NZY0</accession>
<proteinExistence type="predicted"/>
<organism evidence="1 2">
    <name type="scientific">Nephila pilipes</name>
    <name type="common">Giant wood spider</name>
    <name type="synonym">Nephila maculata</name>
    <dbReference type="NCBI Taxonomy" id="299642"/>
    <lineage>
        <taxon>Eukaryota</taxon>
        <taxon>Metazoa</taxon>
        <taxon>Ecdysozoa</taxon>
        <taxon>Arthropoda</taxon>
        <taxon>Chelicerata</taxon>
        <taxon>Arachnida</taxon>
        <taxon>Araneae</taxon>
        <taxon>Araneomorphae</taxon>
        <taxon>Entelegynae</taxon>
        <taxon>Araneoidea</taxon>
        <taxon>Nephilidae</taxon>
        <taxon>Nephila</taxon>
    </lineage>
</organism>
<dbReference type="Proteomes" id="UP000887013">
    <property type="component" value="Unassembled WGS sequence"/>
</dbReference>
<evidence type="ECO:0000313" key="1">
    <source>
        <dbReference type="EMBL" id="GFT44016.1"/>
    </source>
</evidence>
<dbReference type="AlphaFoldDB" id="A0A8X6NZY0"/>
<keyword evidence="2" id="KW-1185">Reference proteome</keyword>
<comment type="caution">
    <text evidence="1">The sequence shown here is derived from an EMBL/GenBank/DDBJ whole genome shotgun (WGS) entry which is preliminary data.</text>
</comment>
<sequence length="120" mass="13667">MEEAKEPTLKTDILQAIHFVLSARHEITTSAIQNSFVKCSYVRKNHEECPTKGQENNDNDNADEEWLRVAEDVSGGKFSDYISIDQAIATCCILSIEEMCVMRKIKKMAKKQRSMRLGLL</sequence>
<protein>
    <submittedName>
        <fullName evidence="1">Uncharacterized protein</fullName>
    </submittedName>
</protein>
<dbReference type="EMBL" id="BMAW01064220">
    <property type="protein sequence ID" value="GFT44016.1"/>
    <property type="molecule type" value="Genomic_DNA"/>
</dbReference>
<gene>
    <name evidence="1" type="ORF">NPIL_373861</name>
</gene>
<reference evidence="1" key="1">
    <citation type="submission" date="2020-08" db="EMBL/GenBank/DDBJ databases">
        <title>Multicomponent nature underlies the extraordinary mechanical properties of spider dragline silk.</title>
        <authorList>
            <person name="Kono N."/>
            <person name="Nakamura H."/>
            <person name="Mori M."/>
            <person name="Yoshida Y."/>
            <person name="Ohtoshi R."/>
            <person name="Malay A.D."/>
            <person name="Moran D.A.P."/>
            <person name="Tomita M."/>
            <person name="Numata K."/>
            <person name="Arakawa K."/>
        </authorList>
    </citation>
    <scope>NUCLEOTIDE SEQUENCE</scope>
</reference>
<evidence type="ECO:0000313" key="2">
    <source>
        <dbReference type="Proteomes" id="UP000887013"/>
    </source>
</evidence>